<dbReference type="EMBL" id="JAGPNK010000011">
    <property type="protein sequence ID" value="KAH7311482.1"/>
    <property type="molecule type" value="Genomic_DNA"/>
</dbReference>
<proteinExistence type="predicted"/>
<evidence type="ECO:0000313" key="2">
    <source>
        <dbReference type="EMBL" id="KAH7311482.1"/>
    </source>
</evidence>
<sequence length="665" mass="75252">MSLCDICKSIDFANIPNFFRPSIQVCYGQHLFFKTENGDLDTLRNAFLPYHKNLESLSSSAAWCDLCRAVLTSTSEQPEHDWIGEFLIGGFENASFARLSGFVVAVLDSCAEDEFDRCMAAAAFGFHVNEESPLAPMVQGRLVPLSPRDPAVLDKIRHWLGEEPLTLQRSSDSPCRLPTRILEIFSGGGRVKVIDSEGKEGDYTALSYCWGSSQTLMLKRDSFHSLRQGINVQDLPQTFQDAVWVSNQLGIRYIWIDSLCIVQDDADDWSRESGKMSRVYGNSYVTIAASRARNASEGILGDRKSSSHVPLPFNVDGVKSTVFAFQIPAEHLVRKIIAEDMNDEPLSTRGWAMQERLLSRRTLHFCQSRICFDNGHLFLMEDTTGFWVLHWNSRADGESFELWGSWYGIIEGYSRRDLTIPSDKLPAIAGHAARVRESLKLGQESSRSVQYFAGLWSTDFIRGLCWYLETGMTTRPQHYRAPTWSWACADGPINYSYSNWPPIETLTEVEKIHVELLNPESIFGQATAGWLHLKGLKYQAQERKFDFLMFHKDDMEYSVGVQWDLESFCCNSEESQSGKMALKKLFLVPLCCGKLRDGNTVDGPFFLIIKPASHDVELLSHIPGYERVGFGHSICPDEDKDSLRQFVQDVKATKERGEFESMVII</sequence>
<dbReference type="AlphaFoldDB" id="A0A8K0SLD3"/>
<reference evidence="2" key="1">
    <citation type="journal article" date="2021" name="Nat. Commun.">
        <title>Genetic determinants of endophytism in the Arabidopsis root mycobiome.</title>
        <authorList>
            <person name="Mesny F."/>
            <person name="Miyauchi S."/>
            <person name="Thiergart T."/>
            <person name="Pickel B."/>
            <person name="Atanasova L."/>
            <person name="Karlsson M."/>
            <person name="Huettel B."/>
            <person name="Barry K.W."/>
            <person name="Haridas S."/>
            <person name="Chen C."/>
            <person name="Bauer D."/>
            <person name="Andreopoulos W."/>
            <person name="Pangilinan J."/>
            <person name="LaButti K."/>
            <person name="Riley R."/>
            <person name="Lipzen A."/>
            <person name="Clum A."/>
            <person name="Drula E."/>
            <person name="Henrissat B."/>
            <person name="Kohler A."/>
            <person name="Grigoriev I.V."/>
            <person name="Martin F.M."/>
            <person name="Hacquard S."/>
        </authorList>
    </citation>
    <scope>NUCLEOTIDE SEQUENCE</scope>
    <source>
        <strain evidence="2">MPI-CAGE-CH-0235</strain>
    </source>
</reference>
<protein>
    <submittedName>
        <fullName evidence="2">Heterokaryon incompatibility protein-domain-containing protein</fullName>
    </submittedName>
</protein>
<keyword evidence="3" id="KW-1185">Reference proteome</keyword>
<dbReference type="InterPro" id="IPR010730">
    <property type="entry name" value="HET"/>
</dbReference>
<evidence type="ECO:0000313" key="3">
    <source>
        <dbReference type="Proteomes" id="UP000813444"/>
    </source>
</evidence>
<dbReference type="PANTHER" id="PTHR33112:SF16">
    <property type="entry name" value="HETEROKARYON INCOMPATIBILITY DOMAIN-CONTAINING PROTEIN"/>
    <property type="match status" value="1"/>
</dbReference>
<feature type="domain" description="Heterokaryon incompatibility" evidence="1">
    <location>
        <begin position="203"/>
        <end position="355"/>
    </location>
</feature>
<accession>A0A8K0SLD3</accession>
<evidence type="ECO:0000259" key="1">
    <source>
        <dbReference type="Pfam" id="PF06985"/>
    </source>
</evidence>
<dbReference type="Proteomes" id="UP000813444">
    <property type="component" value="Unassembled WGS sequence"/>
</dbReference>
<comment type="caution">
    <text evidence="2">The sequence shown here is derived from an EMBL/GenBank/DDBJ whole genome shotgun (WGS) entry which is preliminary data.</text>
</comment>
<name>A0A8K0SLD3_9HYPO</name>
<gene>
    <name evidence="2" type="ORF">B0I35DRAFT_481442</name>
</gene>
<dbReference type="Pfam" id="PF06985">
    <property type="entry name" value="HET"/>
    <property type="match status" value="1"/>
</dbReference>
<dbReference type="OrthoDB" id="3486565at2759"/>
<organism evidence="2 3">
    <name type="scientific">Stachybotrys elegans</name>
    <dbReference type="NCBI Taxonomy" id="80388"/>
    <lineage>
        <taxon>Eukaryota</taxon>
        <taxon>Fungi</taxon>
        <taxon>Dikarya</taxon>
        <taxon>Ascomycota</taxon>
        <taxon>Pezizomycotina</taxon>
        <taxon>Sordariomycetes</taxon>
        <taxon>Hypocreomycetidae</taxon>
        <taxon>Hypocreales</taxon>
        <taxon>Stachybotryaceae</taxon>
        <taxon>Stachybotrys</taxon>
    </lineage>
</organism>
<dbReference type="PANTHER" id="PTHR33112">
    <property type="entry name" value="DOMAIN PROTEIN, PUTATIVE-RELATED"/>
    <property type="match status" value="1"/>
</dbReference>